<organism evidence="1 2">
    <name type="scientific">Bombilactobacillus mellifer</name>
    <dbReference type="NCBI Taxonomy" id="1218492"/>
    <lineage>
        <taxon>Bacteria</taxon>
        <taxon>Bacillati</taxon>
        <taxon>Bacillota</taxon>
        <taxon>Bacilli</taxon>
        <taxon>Lactobacillales</taxon>
        <taxon>Lactobacillaceae</taxon>
        <taxon>Bombilactobacillus</taxon>
    </lineage>
</organism>
<protein>
    <submittedName>
        <fullName evidence="1">Putative Cell surface hydrolase</fullName>
    </submittedName>
</protein>
<accession>A0A0F4LY24</accession>
<dbReference type="InterPro" id="IPR029058">
    <property type="entry name" value="AB_hydrolase_fold"/>
</dbReference>
<sequence length="282" mass="32447">MKKWQRNICWLLLVGGLVLGFWLPTHMTPAIPDKYVAQRIPTFFFHGWGGSYRSEEQMTHAIQHAGVTQTIIRADVTTHGQVRLRQRLPRTARNPLIEVNFLDNRHADYQLTSRWAAKVFQTVQQQYPFHKFNVVAHSMGNMTFMYYLVNHAAVQSAPQLNKQVALAGHFNGILGYDDRPNRMQLNAAGRPQPMNPEYRPLLPLRQTYPRSAAVLNIYGDRHDGTHSDGAVSNASSQSLRYLVRSRARSYREQKIVGAQAQHSQLHENSQVDRLLINFLWHK</sequence>
<dbReference type="HOGENOM" id="CLU_077377_0_0_9"/>
<reference evidence="1 2" key="1">
    <citation type="submission" date="2015-01" db="EMBL/GenBank/DDBJ databases">
        <title>Comparative genomics of the lactic acid bacteria isolated from the honey bee gut.</title>
        <authorList>
            <person name="Ellegaard K.M."/>
            <person name="Tamarit D."/>
            <person name="Javelind E."/>
            <person name="Olofsson T."/>
            <person name="Andersson S.G."/>
            <person name="Vasquez A."/>
        </authorList>
    </citation>
    <scope>NUCLEOTIDE SEQUENCE [LARGE SCALE GENOMIC DNA]</scope>
    <source>
        <strain evidence="1 2">Bin4</strain>
    </source>
</reference>
<evidence type="ECO:0000313" key="2">
    <source>
        <dbReference type="Proteomes" id="UP000033558"/>
    </source>
</evidence>
<dbReference type="PATRIC" id="fig|1218492.5.peg.241"/>
<dbReference type="Proteomes" id="UP000033558">
    <property type="component" value="Unassembled WGS sequence"/>
</dbReference>
<dbReference type="EMBL" id="JXJQ01000002">
    <property type="protein sequence ID" value="KJY63219.1"/>
    <property type="molecule type" value="Genomic_DNA"/>
</dbReference>
<keyword evidence="2" id="KW-1185">Reference proteome</keyword>
<dbReference type="RefSeq" id="WP_046315289.1">
    <property type="nucleotide sequence ID" value="NZ_JBHSZT010000003.1"/>
</dbReference>
<dbReference type="InterPro" id="IPR010315">
    <property type="entry name" value="DUF915_hydro-like"/>
</dbReference>
<evidence type="ECO:0000313" key="1">
    <source>
        <dbReference type="EMBL" id="KJY63219.1"/>
    </source>
</evidence>
<name>A0A0F4LY24_9LACO</name>
<dbReference type="Gene3D" id="3.40.50.1820">
    <property type="entry name" value="alpha/beta hydrolase"/>
    <property type="match status" value="1"/>
</dbReference>
<comment type="caution">
    <text evidence="1">The sequence shown here is derived from an EMBL/GenBank/DDBJ whole genome shotgun (WGS) entry which is preliminary data.</text>
</comment>
<dbReference type="AlphaFoldDB" id="A0A0F4LY24"/>
<dbReference type="Pfam" id="PF06028">
    <property type="entry name" value="DUF915"/>
    <property type="match status" value="1"/>
</dbReference>
<dbReference type="STRING" id="1218492.JG30_01280"/>
<gene>
    <name evidence="1" type="ORF">JG30_01280</name>
</gene>
<keyword evidence="1" id="KW-0378">Hydrolase</keyword>
<proteinExistence type="predicted"/>
<dbReference type="GO" id="GO:0016787">
    <property type="term" value="F:hydrolase activity"/>
    <property type="evidence" value="ECO:0007669"/>
    <property type="project" value="UniProtKB-KW"/>
</dbReference>
<dbReference type="OrthoDB" id="503948at2"/>
<dbReference type="SUPFAM" id="SSF53474">
    <property type="entry name" value="alpha/beta-Hydrolases"/>
    <property type="match status" value="1"/>
</dbReference>